<protein>
    <submittedName>
        <fullName evidence="1">Uncharacterized protein</fullName>
    </submittedName>
</protein>
<reference evidence="1" key="1">
    <citation type="submission" date="2019-04" db="EMBL/GenBank/DDBJ databases">
        <title>Genome assembly of Zosterops borbonicus 15179.</title>
        <authorList>
            <person name="Leroy T."/>
            <person name="Anselmetti Y."/>
            <person name="Tilak M.-K."/>
            <person name="Nabholz B."/>
        </authorList>
    </citation>
    <scope>NUCLEOTIDE SEQUENCE</scope>
    <source>
        <strain evidence="1">HGM_15179</strain>
        <tissue evidence="1">Muscle</tissue>
    </source>
</reference>
<evidence type="ECO:0000313" key="2">
    <source>
        <dbReference type="Proteomes" id="UP000796761"/>
    </source>
</evidence>
<dbReference type="EMBL" id="SWJQ01000661">
    <property type="protein sequence ID" value="TRZ11806.1"/>
    <property type="molecule type" value="Genomic_DNA"/>
</dbReference>
<proteinExistence type="predicted"/>
<dbReference type="OrthoDB" id="9220997at2759"/>
<accession>A0A8K1LFG1</accession>
<comment type="caution">
    <text evidence="1">The sequence shown here is derived from an EMBL/GenBank/DDBJ whole genome shotgun (WGS) entry which is preliminary data.</text>
</comment>
<dbReference type="AlphaFoldDB" id="A0A8K1LFG1"/>
<dbReference type="Proteomes" id="UP000796761">
    <property type="component" value="Unassembled WGS sequence"/>
</dbReference>
<keyword evidence="2" id="KW-1185">Reference proteome</keyword>
<organism evidence="1 2">
    <name type="scientific">Zosterops borbonicus</name>
    <dbReference type="NCBI Taxonomy" id="364589"/>
    <lineage>
        <taxon>Eukaryota</taxon>
        <taxon>Metazoa</taxon>
        <taxon>Chordata</taxon>
        <taxon>Craniata</taxon>
        <taxon>Vertebrata</taxon>
        <taxon>Euteleostomi</taxon>
        <taxon>Archelosauria</taxon>
        <taxon>Archosauria</taxon>
        <taxon>Dinosauria</taxon>
        <taxon>Saurischia</taxon>
        <taxon>Theropoda</taxon>
        <taxon>Coelurosauria</taxon>
        <taxon>Aves</taxon>
        <taxon>Neognathae</taxon>
        <taxon>Neoaves</taxon>
        <taxon>Telluraves</taxon>
        <taxon>Australaves</taxon>
        <taxon>Passeriformes</taxon>
        <taxon>Sylvioidea</taxon>
        <taxon>Zosteropidae</taxon>
        <taxon>Zosterops</taxon>
    </lineage>
</organism>
<name>A0A8K1LFG1_9PASS</name>
<gene>
    <name evidence="1" type="ORF">HGM15179_015300</name>
</gene>
<evidence type="ECO:0000313" key="1">
    <source>
        <dbReference type="EMBL" id="TRZ11806.1"/>
    </source>
</evidence>
<sequence length="195" mass="21339">MTDWVDETTVVDIVYLYFRKAFDTATHQIVTEKLVKHGLEELKNGQTDIVNPWSPKLKACPPGMASPVPSTEADHCPSLAGHPVSDTSQEAIGLLGYLGTLLAHVQLAVDQHPQVLLCQAISQTFCPQPVVLHEVVATHMQNPSLLVDPHTIGLFPLIQPVQIPLQTLPTFQQMKIPTRLGVICKLTEGVLQCEA</sequence>